<gene>
    <name evidence="1" type="ORF">SAR03_04860</name>
</gene>
<keyword evidence="2" id="KW-1185">Reference proteome</keyword>
<dbReference type="Proteomes" id="UP000321598">
    <property type="component" value="Unassembled WGS sequence"/>
</dbReference>
<comment type="caution">
    <text evidence="1">The sequence shown here is derived from an EMBL/GenBank/DDBJ whole genome shotgun (WGS) entry which is preliminary data.</text>
</comment>
<protein>
    <submittedName>
        <fullName evidence="1">Uncharacterized protein</fullName>
    </submittedName>
</protein>
<reference evidence="1 2" key="1">
    <citation type="submission" date="2019-07" db="EMBL/GenBank/DDBJ databases">
        <title>Whole genome shotgun sequence of Staphylococcus arlettae NBRC 109765.</title>
        <authorList>
            <person name="Hosoyama A."/>
            <person name="Uohara A."/>
            <person name="Ohji S."/>
            <person name="Ichikawa N."/>
        </authorList>
    </citation>
    <scope>NUCLEOTIDE SEQUENCE [LARGE SCALE GENOMIC DNA]</scope>
    <source>
        <strain evidence="1 2">NBRC 109765</strain>
    </source>
</reference>
<evidence type="ECO:0000313" key="1">
    <source>
        <dbReference type="EMBL" id="GEP99448.1"/>
    </source>
</evidence>
<evidence type="ECO:0000313" key="2">
    <source>
        <dbReference type="Proteomes" id="UP000321598"/>
    </source>
</evidence>
<proteinExistence type="predicted"/>
<name>A0ABQ0XRL7_9STAP</name>
<organism evidence="1 2">
    <name type="scientific">Staphylococcus arlettae</name>
    <dbReference type="NCBI Taxonomy" id="29378"/>
    <lineage>
        <taxon>Bacteria</taxon>
        <taxon>Bacillati</taxon>
        <taxon>Bacillota</taxon>
        <taxon>Bacilli</taxon>
        <taxon>Bacillales</taxon>
        <taxon>Staphylococcaceae</taxon>
        <taxon>Staphylococcus</taxon>
    </lineage>
</organism>
<dbReference type="EMBL" id="BKAV01000002">
    <property type="protein sequence ID" value="GEP99448.1"/>
    <property type="molecule type" value="Genomic_DNA"/>
</dbReference>
<accession>A0ABQ0XRL7</accession>
<sequence>MFGGVFYIHSLYISPLVDKKFKFSTSILSEIKIKKTVIRASLTVK</sequence>